<dbReference type="HOGENOM" id="CLU_135738_0_0_1"/>
<keyword evidence="1" id="KW-0472">Membrane</keyword>
<feature type="transmembrane region" description="Helical" evidence="1">
    <location>
        <begin position="128"/>
        <end position="146"/>
    </location>
</feature>
<reference evidence="2" key="1">
    <citation type="submission" date="2011-10" db="EMBL/GenBank/DDBJ databases">
        <title>The Genome Sequence of Fusarium oxysporum HDV247.</title>
        <authorList>
            <consortium name="The Broad Institute Genome Sequencing Platform"/>
            <person name="Ma L.-J."/>
            <person name="Gale L.R."/>
            <person name="Schwartz D.C."/>
            <person name="Zhou S."/>
            <person name="Corby-Kistler H."/>
            <person name="Young S.K."/>
            <person name="Zeng Q."/>
            <person name="Gargeya S."/>
            <person name="Fitzgerald M."/>
            <person name="Haas B."/>
            <person name="Abouelleil A."/>
            <person name="Alvarado L."/>
            <person name="Arachchi H.M."/>
            <person name="Berlin A."/>
            <person name="Brown A."/>
            <person name="Chapman S.B."/>
            <person name="Chen Z."/>
            <person name="Dunbar C."/>
            <person name="Freedman E."/>
            <person name="Gearin G."/>
            <person name="Goldberg J."/>
            <person name="Griggs A."/>
            <person name="Gujja S."/>
            <person name="Heiman D."/>
            <person name="Howarth C."/>
            <person name="Larson L."/>
            <person name="Lui A."/>
            <person name="MacDonald P.J.P."/>
            <person name="Montmayeur A."/>
            <person name="Murphy C."/>
            <person name="Neiman D."/>
            <person name="Pearson M."/>
            <person name="Priest M."/>
            <person name="Roberts A."/>
            <person name="Saif S."/>
            <person name="Shea T."/>
            <person name="Shenoy N."/>
            <person name="Sisk P."/>
            <person name="Stolte C."/>
            <person name="Sykes S."/>
            <person name="Wortman J."/>
            <person name="Nusbaum C."/>
            <person name="Birren B."/>
        </authorList>
    </citation>
    <scope>NUCLEOTIDE SEQUENCE [LARGE SCALE GENOMIC DNA]</scope>
    <source>
        <strain evidence="2">HDV247</strain>
    </source>
</reference>
<dbReference type="EMBL" id="JH651150">
    <property type="protein sequence ID" value="EXA29097.1"/>
    <property type="molecule type" value="Genomic_DNA"/>
</dbReference>
<name>W9NGG9_FUSOX</name>
<accession>W9NGG9</accession>
<protein>
    <submittedName>
        <fullName evidence="2">Uncharacterized protein</fullName>
    </submittedName>
</protein>
<dbReference type="AlphaFoldDB" id="W9NGG9"/>
<keyword evidence="1" id="KW-0812">Transmembrane</keyword>
<keyword evidence="1" id="KW-1133">Transmembrane helix</keyword>
<reference evidence="2" key="2">
    <citation type="submission" date="2012-05" db="EMBL/GenBank/DDBJ databases">
        <title>Annotation of the Genome Sequence of Fusarium oxysporum HDV247.</title>
        <authorList>
            <consortium name="The Broad Institute Genomics Platform"/>
            <person name="Ma L.-J."/>
            <person name="Corby-Kistler H."/>
            <person name="Broz K."/>
            <person name="Gale L.R."/>
            <person name="Jonkers W."/>
            <person name="O'Donnell K."/>
            <person name="Ploetz R."/>
            <person name="Steinberg C."/>
            <person name="Schwartz D.C."/>
            <person name="VanEtten H."/>
            <person name="Zhou S."/>
            <person name="Young S.K."/>
            <person name="Zeng Q."/>
            <person name="Gargeya S."/>
            <person name="Fitzgerald M."/>
            <person name="Abouelleil A."/>
            <person name="Alvarado L."/>
            <person name="Chapman S.B."/>
            <person name="Gainer-Dewar J."/>
            <person name="Goldberg J."/>
            <person name="Griggs A."/>
            <person name="Gujja S."/>
            <person name="Hansen M."/>
            <person name="Howarth C."/>
            <person name="Imamovic A."/>
            <person name="Ireland A."/>
            <person name="Larimer J."/>
            <person name="McCowan C."/>
            <person name="Murphy C."/>
            <person name="Pearson M."/>
            <person name="Poon T.W."/>
            <person name="Priest M."/>
            <person name="Roberts A."/>
            <person name="Saif S."/>
            <person name="Shea T."/>
            <person name="Sykes S."/>
            <person name="Wortman J."/>
            <person name="Nusbaum C."/>
            <person name="Birren B."/>
        </authorList>
    </citation>
    <scope>NUCLEOTIDE SEQUENCE</scope>
    <source>
        <strain evidence="2">HDV247</strain>
    </source>
</reference>
<dbReference type="Proteomes" id="UP000030751">
    <property type="component" value="Unassembled WGS sequence"/>
</dbReference>
<evidence type="ECO:0000313" key="2">
    <source>
        <dbReference type="EMBL" id="EXA29097.1"/>
    </source>
</evidence>
<sequence>MVTESSQRHRELLQNMHDVSADSIVCSGITVREHHQLEPWGMVGMDLPRPDQAIVSRRAATEPALFEWSRTIYCDNGSPFVNMKLRMAADRQGIKMKLDPDLSSFLYWFARTCRPPVPAVMINLNSRYIESIGVFLAMAMLGWLSFAKHSDILDPLPDEENTSTRHY</sequence>
<proteinExistence type="predicted"/>
<gene>
    <name evidence="2" type="ORF">FOVG_19371</name>
</gene>
<organism evidence="2">
    <name type="scientific">Fusarium oxysporum f. sp. pisi HDV247</name>
    <dbReference type="NCBI Taxonomy" id="1080344"/>
    <lineage>
        <taxon>Eukaryota</taxon>
        <taxon>Fungi</taxon>
        <taxon>Dikarya</taxon>
        <taxon>Ascomycota</taxon>
        <taxon>Pezizomycotina</taxon>
        <taxon>Sordariomycetes</taxon>
        <taxon>Hypocreomycetidae</taxon>
        <taxon>Hypocreales</taxon>
        <taxon>Nectriaceae</taxon>
        <taxon>Fusarium</taxon>
        <taxon>Fusarium oxysporum species complex</taxon>
    </lineage>
</organism>
<evidence type="ECO:0000256" key="1">
    <source>
        <dbReference type="SAM" id="Phobius"/>
    </source>
</evidence>